<name>A0AC34PX59_9BILA</name>
<protein>
    <submittedName>
        <fullName evidence="2">Insulin-like domain-containing protein</fullName>
    </submittedName>
</protein>
<evidence type="ECO:0000313" key="2">
    <source>
        <dbReference type="WBParaSite" id="JU765_v2.g10853.t1"/>
    </source>
</evidence>
<dbReference type="Proteomes" id="UP000887576">
    <property type="component" value="Unplaced"/>
</dbReference>
<sequence>MTFIQHLSIQIPFSKVQVLIFVFLLLSTSSSAFVPRGGVGVLKMCPPGGESFATAWQLTCGMRKKRNVKIEQPDLKDLNPEIDQGSLLPMPTSDGIAVDKVPMEAEIRERRANAAGNGYRPLSMTEMMRFCCKYGCTFRDLLPYCDPFGQWDS</sequence>
<accession>A0AC34PX59</accession>
<proteinExistence type="predicted"/>
<organism evidence="1 2">
    <name type="scientific">Panagrolaimus sp. JU765</name>
    <dbReference type="NCBI Taxonomy" id="591449"/>
    <lineage>
        <taxon>Eukaryota</taxon>
        <taxon>Metazoa</taxon>
        <taxon>Ecdysozoa</taxon>
        <taxon>Nematoda</taxon>
        <taxon>Chromadorea</taxon>
        <taxon>Rhabditida</taxon>
        <taxon>Tylenchina</taxon>
        <taxon>Panagrolaimomorpha</taxon>
        <taxon>Panagrolaimoidea</taxon>
        <taxon>Panagrolaimidae</taxon>
        <taxon>Panagrolaimus</taxon>
    </lineage>
</organism>
<dbReference type="WBParaSite" id="JU765_v2.g10853.t1">
    <property type="protein sequence ID" value="JU765_v2.g10853.t1"/>
    <property type="gene ID" value="JU765_v2.g10853"/>
</dbReference>
<reference evidence="2" key="1">
    <citation type="submission" date="2022-11" db="UniProtKB">
        <authorList>
            <consortium name="WormBaseParasite"/>
        </authorList>
    </citation>
    <scope>IDENTIFICATION</scope>
</reference>
<evidence type="ECO:0000313" key="1">
    <source>
        <dbReference type="Proteomes" id="UP000887576"/>
    </source>
</evidence>